<sequence>MLTIKSPLCTIVEGNSKIEVTIKEDQTEKKLWYIVDNRMQDYLTYNLADAYIVGILIYAMSKKHKIISEIPISESLYFSLVKYLIPFLTHINNGLFFIEIEAPLFAGKYDSKYVGTGISCGVDSLSTIVYHGVNELCPNYKIDTLTLLNTGYYGIEDNSSRLYNKYVKQSEDFSLNNGYHFLTVDSNIASLTKYKFLTAHTFLTCSCILLFQKYFKRYYYASGYSVYNFEANFDDSAYYDIFLLKCISTNNIEFISSCTTMKRIEKISMLIQKPQICDSLYVCTSGNPPYNCGKCEKCVRTLLAFDSLGKIDCLPKTFDKSMYLKNRVYYIAFMLRSRRNQIFYKEIYQNFKCNHIRIPVFAYFLHKPFRFELIVFKAKLVKSRIVRYFLHR</sequence>
<reference evidence="1 3" key="2">
    <citation type="submission" date="2020-03" db="EMBL/GenBank/DDBJ databases">
        <title>Genomic Encyclopedia of Type Strains, Phase IV (KMG-IV): sequencing the most valuable type-strain genomes for metagenomic binning, comparative biology and taxonomic classification.</title>
        <authorList>
            <person name="Goeker M."/>
        </authorList>
    </citation>
    <scope>NUCLEOTIDE SEQUENCE [LARGE SCALE GENOMIC DNA]</scope>
    <source>
        <strain evidence="1 3">DSM 105722</strain>
    </source>
</reference>
<dbReference type="Proteomes" id="UP001302374">
    <property type="component" value="Chromosome"/>
</dbReference>
<name>A0A7X6BJR5_9BACT</name>
<evidence type="ECO:0000313" key="4">
    <source>
        <dbReference type="Proteomes" id="UP001302374"/>
    </source>
</evidence>
<dbReference type="EMBL" id="CP043839">
    <property type="protein sequence ID" value="WOF14364.1"/>
    <property type="molecule type" value="Genomic_DNA"/>
</dbReference>
<evidence type="ECO:0000313" key="1">
    <source>
        <dbReference type="EMBL" id="NJC17907.1"/>
    </source>
</evidence>
<reference evidence="2 4" key="1">
    <citation type="submission" date="2019-09" db="EMBL/GenBank/DDBJ databases">
        <title>Butyricimonas paravirosa DSM 105722 (=214-4 = JCM 18677 = CCUG 65563).</title>
        <authorList>
            <person name="Le Roy T."/>
            <person name="Cani P.D."/>
        </authorList>
    </citation>
    <scope>NUCLEOTIDE SEQUENCE [LARGE SCALE GENOMIC DNA]</scope>
    <source>
        <strain evidence="2 4">DSM 105722</strain>
    </source>
</reference>
<accession>A0A7X6BJR5</accession>
<dbReference type="GeneID" id="86893594"/>
<gene>
    <name evidence="2" type="ORF">F1644_19825</name>
    <name evidence="1" type="ORF">GGR15_001524</name>
</gene>
<dbReference type="AlphaFoldDB" id="A0A7X6BJR5"/>
<protein>
    <submittedName>
        <fullName evidence="1">Uncharacterized protein</fullName>
    </submittedName>
</protein>
<organism evidence="1 3">
    <name type="scientific">Butyricimonas paravirosa</name>
    <dbReference type="NCBI Taxonomy" id="1472417"/>
    <lineage>
        <taxon>Bacteria</taxon>
        <taxon>Pseudomonadati</taxon>
        <taxon>Bacteroidota</taxon>
        <taxon>Bacteroidia</taxon>
        <taxon>Bacteroidales</taxon>
        <taxon>Odoribacteraceae</taxon>
        <taxon>Butyricimonas</taxon>
    </lineage>
</organism>
<dbReference type="RefSeq" id="WP_168044230.1">
    <property type="nucleotide sequence ID" value="NZ_BMPA01000006.1"/>
</dbReference>
<dbReference type="Proteomes" id="UP000576368">
    <property type="component" value="Unassembled WGS sequence"/>
</dbReference>
<proteinExistence type="predicted"/>
<evidence type="ECO:0000313" key="2">
    <source>
        <dbReference type="EMBL" id="WOF14364.1"/>
    </source>
</evidence>
<dbReference type="EMBL" id="JAATLI010000005">
    <property type="protein sequence ID" value="NJC17907.1"/>
    <property type="molecule type" value="Genomic_DNA"/>
</dbReference>
<evidence type="ECO:0000313" key="3">
    <source>
        <dbReference type="Proteomes" id="UP000576368"/>
    </source>
</evidence>
<keyword evidence="4" id="KW-1185">Reference proteome</keyword>